<dbReference type="PROSITE" id="PS50994">
    <property type="entry name" value="INTEGRASE"/>
    <property type="match status" value="1"/>
</dbReference>
<dbReference type="Proteomes" id="UP000257109">
    <property type="component" value="Unassembled WGS sequence"/>
</dbReference>
<evidence type="ECO:0000313" key="2">
    <source>
        <dbReference type="EMBL" id="RDX94422.1"/>
    </source>
</evidence>
<dbReference type="InterPro" id="IPR052160">
    <property type="entry name" value="Gypsy_RT_Integrase-like"/>
</dbReference>
<sequence>MCGIDFMGSFPISYGNSYILLAIDYVSRWVEAKFTKTNDAKVVVDFLKSNFFASLINDLRSHFYNRIMSTLLEKYGVVHKVATTYHPQTNGQVEVFNREIKKLLQKMANPRQNDWSRLQEDA</sequence>
<feature type="domain" description="Integrase catalytic" evidence="1">
    <location>
        <begin position="1"/>
        <end position="122"/>
    </location>
</feature>
<reference evidence="2" key="1">
    <citation type="submission" date="2018-05" db="EMBL/GenBank/DDBJ databases">
        <title>Draft genome of Mucuna pruriens seed.</title>
        <authorList>
            <person name="Nnadi N.E."/>
            <person name="Vos R."/>
            <person name="Hasami M.H."/>
            <person name="Devisetty U.K."/>
            <person name="Aguiy J.C."/>
        </authorList>
    </citation>
    <scope>NUCLEOTIDE SEQUENCE [LARGE SCALE GENOMIC DNA]</scope>
    <source>
        <strain evidence="2">JCA_2017</strain>
    </source>
</reference>
<dbReference type="InterPro" id="IPR001584">
    <property type="entry name" value="Integrase_cat-core"/>
</dbReference>
<feature type="non-terminal residue" evidence="2">
    <location>
        <position position="1"/>
    </location>
</feature>
<gene>
    <name evidence="2" type="primary">pol</name>
    <name evidence="2" type="ORF">CR513_23208</name>
</gene>
<dbReference type="GO" id="GO:0015074">
    <property type="term" value="P:DNA integration"/>
    <property type="evidence" value="ECO:0007669"/>
    <property type="project" value="InterPro"/>
</dbReference>
<dbReference type="InterPro" id="IPR036397">
    <property type="entry name" value="RNaseH_sf"/>
</dbReference>
<dbReference type="GO" id="GO:0003676">
    <property type="term" value="F:nucleic acid binding"/>
    <property type="evidence" value="ECO:0007669"/>
    <property type="project" value="InterPro"/>
</dbReference>
<accession>A0A371GV39</accession>
<protein>
    <submittedName>
        <fullName evidence="2">Pol</fullName>
    </submittedName>
</protein>
<dbReference type="PANTHER" id="PTHR47266">
    <property type="entry name" value="ENDONUCLEASE-RELATED"/>
    <property type="match status" value="1"/>
</dbReference>
<dbReference type="OrthoDB" id="6132358at2759"/>
<proteinExistence type="predicted"/>
<organism evidence="2 3">
    <name type="scientific">Mucuna pruriens</name>
    <name type="common">Velvet bean</name>
    <name type="synonym">Dolichos pruriens</name>
    <dbReference type="NCBI Taxonomy" id="157652"/>
    <lineage>
        <taxon>Eukaryota</taxon>
        <taxon>Viridiplantae</taxon>
        <taxon>Streptophyta</taxon>
        <taxon>Embryophyta</taxon>
        <taxon>Tracheophyta</taxon>
        <taxon>Spermatophyta</taxon>
        <taxon>Magnoliopsida</taxon>
        <taxon>eudicotyledons</taxon>
        <taxon>Gunneridae</taxon>
        <taxon>Pentapetalae</taxon>
        <taxon>rosids</taxon>
        <taxon>fabids</taxon>
        <taxon>Fabales</taxon>
        <taxon>Fabaceae</taxon>
        <taxon>Papilionoideae</taxon>
        <taxon>50 kb inversion clade</taxon>
        <taxon>NPAAA clade</taxon>
        <taxon>indigoferoid/millettioid clade</taxon>
        <taxon>Phaseoleae</taxon>
        <taxon>Mucuna</taxon>
    </lineage>
</organism>
<dbReference type="SUPFAM" id="SSF53098">
    <property type="entry name" value="Ribonuclease H-like"/>
    <property type="match status" value="1"/>
</dbReference>
<evidence type="ECO:0000313" key="3">
    <source>
        <dbReference type="Proteomes" id="UP000257109"/>
    </source>
</evidence>
<keyword evidence="3" id="KW-1185">Reference proteome</keyword>
<dbReference type="Gene3D" id="3.30.420.10">
    <property type="entry name" value="Ribonuclease H-like superfamily/Ribonuclease H"/>
    <property type="match status" value="1"/>
</dbReference>
<name>A0A371GV39_MUCPR</name>
<comment type="caution">
    <text evidence="2">The sequence shown here is derived from an EMBL/GenBank/DDBJ whole genome shotgun (WGS) entry which is preliminary data.</text>
</comment>
<dbReference type="InterPro" id="IPR012337">
    <property type="entry name" value="RNaseH-like_sf"/>
</dbReference>
<evidence type="ECO:0000259" key="1">
    <source>
        <dbReference type="PROSITE" id="PS50994"/>
    </source>
</evidence>
<dbReference type="AlphaFoldDB" id="A0A371GV39"/>
<dbReference type="EMBL" id="QJKJ01004377">
    <property type="protein sequence ID" value="RDX94422.1"/>
    <property type="molecule type" value="Genomic_DNA"/>
</dbReference>